<organism evidence="2 3">
    <name type="scientific">Candidatus Syntrophocurvum alkaliphilum</name>
    <dbReference type="NCBI Taxonomy" id="2293317"/>
    <lineage>
        <taxon>Bacteria</taxon>
        <taxon>Bacillati</taxon>
        <taxon>Bacillota</taxon>
        <taxon>Clostridia</taxon>
        <taxon>Eubacteriales</taxon>
        <taxon>Syntrophomonadaceae</taxon>
        <taxon>Candidatus Syntrophocurvum</taxon>
    </lineage>
</organism>
<accession>A0A6I6DHK4</accession>
<gene>
    <name evidence="2" type="ORF">SYNTR_1227</name>
</gene>
<protein>
    <recommendedName>
        <fullName evidence="1">DUF2726 domain-containing protein</fullName>
    </recommendedName>
</protein>
<keyword evidence="3" id="KW-1185">Reference proteome</keyword>
<reference evidence="3" key="1">
    <citation type="journal article" date="2019" name="Microbiology">
        <title>Complete Genome Sequence of an Uncultured Bacterium of the Candidate Phylum Bipolaricaulota.</title>
        <authorList>
            <person name="Kadnikov V.V."/>
            <person name="Mardanov A.V."/>
            <person name="Beletsky A.V."/>
            <person name="Frank Y.A."/>
            <person name="Karnachuk O.V."/>
            <person name="Ravin N.V."/>
        </authorList>
    </citation>
    <scope>NUCLEOTIDE SEQUENCE [LARGE SCALE GENOMIC DNA]</scope>
</reference>
<dbReference type="RefSeq" id="WP_156203673.1">
    <property type="nucleotide sequence ID" value="NZ_CP046457.1"/>
</dbReference>
<evidence type="ECO:0000259" key="1">
    <source>
        <dbReference type="Pfam" id="PF10881"/>
    </source>
</evidence>
<proteinExistence type="predicted"/>
<dbReference type="EMBL" id="CP046457">
    <property type="protein sequence ID" value="QGT99820.1"/>
    <property type="molecule type" value="Genomic_DNA"/>
</dbReference>
<evidence type="ECO:0000313" key="2">
    <source>
        <dbReference type="EMBL" id="QGT99820.1"/>
    </source>
</evidence>
<evidence type="ECO:0000313" key="3">
    <source>
        <dbReference type="Proteomes" id="UP000426444"/>
    </source>
</evidence>
<name>A0A6I6DHK4_9FIRM</name>
<sequence>MIQLIGLLLVIVITKLVWDYVKEREGKPKVKPSKPNQGKVIDVGDRWSNKNNMPYRMQNHLITGKDLGLYQLFSELLKDSKYAAFPRVRLAEVITVPMTANNAEEYYNRIRDKTLDLVIFELPDLTPQVVISIEVSEDKRRGAGDSFSKKAIESCGLGYFSIDINSPQDIEKLKAELIELGLEL</sequence>
<dbReference type="AlphaFoldDB" id="A0A6I6DHK4"/>
<dbReference type="KEGG" id="salq:SYNTR_1227"/>
<dbReference type="InterPro" id="IPR024402">
    <property type="entry name" value="DUF2726"/>
</dbReference>
<dbReference type="Pfam" id="PF10881">
    <property type="entry name" value="DUF2726"/>
    <property type="match status" value="1"/>
</dbReference>
<feature type="domain" description="DUF2726" evidence="1">
    <location>
        <begin position="61"/>
        <end position="177"/>
    </location>
</feature>
<dbReference type="Proteomes" id="UP000426444">
    <property type="component" value="Chromosome"/>
</dbReference>